<evidence type="ECO:0000313" key="1">
    <source>
        <dbReference type="EMBL" id="EEY61229.1"/>
    </source>
</evidence>
<dbReference type="VEuPathDB" id="FungiDB:PITG_01485"/>
<dbReference type="KEGG" id="pif:PITG_01485"/>
<evidence type="ECO:0000313" key="2">
    <source>
        <dbReference type="Proteomes" id="UP000006643"/>
    </source>
</evidence>
<dbReference type="RefSeq" id="XP_002908146.1">
    <property type="nucleotide sequence ID" value="XM_002908100.1"/>
</dbReference>
<dbReference type="InParanoid" id="D0MTD2"/>
<sequence length="80" mass="8952">MVHLTHSSLYWRLGCISDTSSKEENTSPIIQSSNDLNKVIVADDIDADEVLGQYFGKVEHVSAARSDRSRNTGFRLLLDQ</sequence>
<keyword evidence="2" id="KW-1185">Reference proteome</keyword>
<gene>
    <name evidence="1" type="ORF">PITG_01485</name>
</gene>
<dbReference type="OrthoDB" id="133260at2759"/>
<dbReference type="GeneID" id="9468843"/>
<protein>
    <submittedName>
        <fullName evidence="1">Uncharacterized protein</fullName>
    </submittedName>
</protein>
<organism evidence="1 2">
    <name type="scientific">Phytophthora infestans (strain T30-4)</name>
    <name type="common">Potato late blight agent</name>
    <dbReference type="NCBI Taxonomy" id="403677"/>
    <lineage>
        <taxon>Eukaryota</taxon>
        <taxon>Sar</taxon>
        <taxon>Stramenopiles</taxon>
        <taxon>Oomycota</taxon>
        <taxon>Peronosporomycetes</taxon>
        <taxon>Peronosporales</taxon>
        <taxon>Peronosporaceae</taxon>
        <taxon>Phytophthora</taxon>
    </lineage>
</organism>
<dbReference type="AlphaFoldDB" id="D0MTD2"/>
<dbReference type="Proteomes" id="UP000006643">
    <property type="component" value="Unassembled WGS sequence"/>
</dbReference>
<reference evidence="2" key="1">
    <citation type="journal article" date="2009" name="Nature">
        <title>Genome sequence and analysis of the Irish potato famine pathogen Phytophthora infestans.</title>
        <authorList>
            <consortium name="The Broad Institute Genome Sequencing Platform"/>
            <person name="Haas B.J."/>
            <person name="Kamoun S."/>
            <person name="Zody M.C."/>
            <person name="Jiang R.H."/>
            <person name="Handsaker R.E."/>
            <person name="Cano L.M."/>
            <person name="Grabherr M."/>
            <person name="Kodira C.D."/>
            <person name="Raffaele S."/>
            <person name="Torto-Alalibo T."/>
            <person name="Bozkurt T.O."/>
            <person name="Ah-Fong A.M."/>
            <person name="Alvarado L."/>
            <person name="Anderson V.L."/>
            <person name="Armstrong M.R."/>
            <person name="Avrova A."/>
            <person name="Baxter L."/>
            <person name="Beynon J."/>
            <person name="Boevink P.C."/>
            <person name="Bollmann S.R."/>
            <person name="Bos J.I."/>
            <person name="Bulone V."/>
            <person name="Cai G."/>
            <person name="Cakir C."/>
            <person name="Carrington J.C."/>
            <person name="Chawner M."/>
            <person name="Conti L."/>
            <person name="Costanzo S."/>
            <person name="Ewan R."/>
            <person name="Fahlgren N."/>
            <person name="Fischbach M.A."/>
            <person name="Fugelstad J."/>
            <person name="Gilroy E.M."/>
            <person name="Gnerre S."/>
            <person name="Green P.J."/>
            <person name="Grenville-Briggs L.J."/>
            <person name="Griffith J."/>
            <person name="Grunwald N.J."/>
            <person name="Horn K."/>
            <person name="Horner N.R."/>
            <person name="Hu C.H."/>
            <person name="Huitema E."/>
            <person name="Jeong D.H."/>
            <person name="Jones A.M."/>
            <person name="Jones J.D."/>
            <person name="Jones R.W."/>
            <person name="Karlsson E.K."/>
            <person name="Kunjeti S.G."/>
            <person name="Lamour K."/>
            <person name="Liu Z."/>
            <person name="Ma L."/>
            <person name="Maclean D."/>
            <person name="Chibucos M.C."/>
            <person name="McDonald H."/>
            <person name="McWalters J."/>
            <person name="Meijer H.J."/>
            <person name="Morgan W."/>
            <person name="Morris P.F."/>
            <person name="Munro C.A."/>
            <person name="O'Neill K."/>
            <person name="Ospina-Giraldo M."/>
            <person name="Pinzon A."/>
            <person name="Pritchard L."/>
            <person name="Ramsahoye B."/>
            <person name="Ren Q."/>
            <person name="Restrepo S."/>
            <person name="Roy S."/>
            <person name="Sadanandom A."/>
            <person name="Savidor A."/>
            <person name="Schornack S."/>
            <person name="Schwartz D.C."/>
            <person name="Schumann U.D."/>
            <person name="Schwessinger B."/>
            <person name="Seyer L."/>
            <person name="Sharpe T."/>
            <person name="Silvar C."/>
            <person name="Song J."/>
            <person name="Studholme D.J."/>
            <person name="Sykes S."/>
            <person name="Thines M."/>
            <person name="van de Vondervoort P.J."/>
            <person name="Phuntumart V."/>
            <person name="Wawra S."/>
            <person name="Weide R."/>
            <person name="Win J."/>
            <person name="Young C."/>
            <person name="Zhou S."/>
            <person name="Fry W."/>
            <person name="Meyers B.C."/>
            <person name="van West P."/>
            <person name="Ristaino J."/>
            <person name="Govers F."/>
            <person name="Birch P.R."/>
            <person name="Whisson S.C."/>
            <person name="Judelson H.S."/>
            <person name="Nusbaum C."/>
        </authorList>
    </citation>
    <scope>NUCLEOTIDE SEQUENCE [LARGE SCALE GENOMIC DNA]</scope>
    <source>
        <strain evidence="2">T30-4</strain>
    </source>
</reference>
<accession>D0MTD2</accession>
<name>D0MTD2_PHYIT</name>
<proteinExistence type="predicted"/>
<dbReference type="HOGENOM" id="CLU_2594989_0_0_1"/>
<dbReference type="EMBL" id="DS028119">
    <property type="protein sequence ID" value="EEY61229.1"/>
    <property type="molecule type" value="Genomic_DNA"/>
</dbReference>